<evidence type="ECO:0000256" key="1">
    <source>
        <dbReference type="ARBA" id="ARBA00007102"/>
    </source>
</evidence>
<dbReference type="PANTHER" id="PTHR11700">
    <property type="entry name" value="30S RIBOSOMAL PROTEIN S10 FAMILY MEMBER"/>
    <property type="match status" value="1"/>
</dbReference>
<dbReference type="PROSITE" id="PS00361">
    <property type="entry name" value="RIBOSOMAL_S10"/>
    <property type="match status" value="1"/>
</dbReference>
<dbReference type="Pfam" id="PF00338">
    <property type="entry name" value="Ribosomal_S10"/>
    <property type="match status" value="1"/>
</dbReference>
<dbReference type="EMBL" id="CP072642">
    <property type="protein sequence ID" value="QUV93193.1"/>
    <property type="molecule type" value="Genomic_DNA"/>
</dbReference>
<gene>
    <name evidence="4 6" type="primary">rpsJ</name>
    <name evidence="6" type="ORF">J8C05_07345</name>
</gene>
<comment type="subunit">
    <text evidence="4">Part of the 30S ribosomal subunit.</text>
</comment>
<evidence type="ECO:0000256" key="2">
    <source>
        <dbReference type="ARBA" id="ARBA00022980"/>
    </source>
</evidence>
<dbReference type="Proteomes" id="UP000677668">
    <property type="component" value="Chromosome 1"/>
</dbReference>
<comment type="similarity">
    <text evidence="1 4">Belongs to the universal ribosomal protein uS10 family.</text>
</comment>
<evidence type="ECO:0000313" key="6">
    <source>
        <dbReference type="EMBL" id="QUV93193.1"/>
    </source>
</evidence>
<proteinExistence type="inferred from homology"/>
<dbReference type="InterPro" id="IPR027486">
    <property type="entry name" value="Ribosomal_uS10_dom"/>
</dbReference>
<name>A0ABX8AWY7_9BACT</name>
<organism evidence="6 7">
    <name type="scientific">Chloracidobacterium sp. N</name>
    <dbReference type="NCBI Taxonomy" id="2821540"/>
    <lineage>
        <taxon>Bacteria</taxon>
        <taxon>Pseudomonadati</taxon>
        <taxon>Acidobacteriota</taxon>
        <taxon>Terriglobia</taxon>
        <taxon>Terriglobales</taxon>
        <taxon>Acidobacteriaceae</taxon>
        <taxon>Chloracidobacterium</taxon>
        <taxon>Chloracidobacterium aggregatum</taxon>
    </lineage>
</organism>
<dbReference type="HAMAP" id="MF_00508">
    <property type="entry name" value="Ribosomal_uS10"/>
    <property type="match status" value="1"/>
</dbReference>
<dbReference type="GO" id="GO:0005840">
    <property type="term" value="C:ribosome"/>
    <property type="evidence" value="ECO:0007669"/>
    <property type="project" value="UniProtKB-KW"/>
</dbReference>
<keyword evidence="7" id="KW-1185">Reference proteome</keyword>
<keyword evidence="2 4" id="KW-0689">Ribosomal protein</keyword>
<dbReference type="InterPro" id="IPR036838">
    <property type="entry name" value="Ribosomal_uS10_dom_sf"/>
</dbReference>
<dbReference type="InterPro" id="IPR001848">
    <property type="entry name" value="Ribosomal_uS10"/>
</dbReference>
<dbReference type="NCBIfam" id="NF001861">
    <property type="entry name" value="PRK00596.1"/>
    <property type="match status" value="1"/>
</dbReference>
<keyword evidence="3 4" id="KW-0687">Ribonucleoprotein</keyword>
<protein>
    <recommendedName>
        <fullName evidence="4">Small ribosomal subunit protein uS10</fullName>
    </recommendedName>
</protein>
<dbReference type="PRINTS" id="PR00971">
    <property type="entry name" value="RIBOSOMALS10"/>
</dbReference>
<dbReference type="RefSeq" id="WP_058880750.1">
    <property type="nucleotide sequence ID" value="NZ_CP072642.1"/>
</dbReference>
<accession>A0ABX8AWY7</accession>
<dbReference type="NCBIfam" id="TIGR01049">
    <property type="entry name" value="rpsJ_bact"/>
    <property type="match status" value="1"/>
</dbReference>
<sequence>MNDKIRIRLEAYDHRILDQSAMEIVETARRTGSRVAGPIPLPTAKSRFTVLRSPHVDKKSREQFEIRTHKRLVDILMSTPQTVDALMKLDLPAGVDVQIKTFFKEKR</sequence>
<dbReference type="SUPFAM" id="SSF54999">
    <property type="entry name" value="Ribosomal protein S10"/>
    <property type="match status" value="1"/>
</dbReference>
<evidence type="ECO:0000256" key="4">
    <source>
        <dbReference type="HAMAP-Rule" id="MF_00508"/>
    </source>
</evidence>
<evidence type="ECO:0000259" key="5">
    <source>
        <dbReference type="SMART" id="SM01403"/>
    </source>
</evidence>
<evidence type="ECO:0000313" key="7">
    <source>
        <dbReference type="Proteomes" id="UP000677668"/>
    </source>
</evidence>
<reference evidence="6 7" key="1">
    <citation type="submission" date="2021-03" db="EMBL/GenBank/DDBJ databases">
        <title>Genomic and phenotypic characterization of Chloracidobacterium isolates provides evidence for multiple species.</title>
        <authorList>
            <person name="Saini M.K."/>
            <person name="Costas A.M.G."/>
            <person name="Tank M."/>
            <person name="Bryant D.A."/>
        </authorList>
    </citation>
    <scope>NUCLEOTIDE SEQUENCE [LARGE SCALE GENOMIC DNA]</scope>
    <source>
        <strain evidence="6 7">N</strain>
    </source>
</reference>
<feature type="domain" description="Small ribosomal subunit protein uS10" evidence="5">
    <location>
        <begin position="6"/>
        <end position="100"/>
    </location>
</feature>
<comment type="function">
    <text evidence="4">Involved in the binding of tRNA to the ribosomes.</text>
</comment>
<dbReference type="InterPro" id="IPR018268">
    <property type="entry name" value="Ribosomal_uS10_CS"/>
</dbReference>
<evidence type="ECO:0000256" key="3">
    <source>
        <dbReference type="ARBA" id="ARBA00023274"/>
    </source>
</evidence>
<dbReference type="SMART" id="SM01403">
    <property type="entry name" value="Ribosomal_S10"/>
    <property type="match status" value="1"/>
</dbReference>
<dbReference type="Gene3D" id="3.30.70.600">
    <property type="entry name" value="Ribosomal protein S10 domain"/>
    <property type="match status" value="1"/>
</dbReference>